<evidence type="ECO:0000259" key="2">
    <source>
        <dbReference type="Pfam" id="PF15994"/>
    </source>
</evidence>
<name>A0AA38IFY0_9CUCU</name>
<feature type="region of interest" description="Disordered" evidence="1">
    <location>
        <begin position="341"/>
        <end position="361"/>
    </location>
</feature>
<dbReference type="Pfam" id="PF15995">
    <property type="entry name" value="DUF4771"/>
    <property type="match status" value="1"/>
</dbReference>
<protein>
    <submittedName>
        <fullName evidence="4">Uncharacterized protein</fullName>
    </submittedName>
</protein>
<evidence type="ECO:0000313" key="5">
    <source>
        <dbReference type="Proteomes" id="UP001168821"/>
    </source>
</evidence>
<sequence length="1228" mass="142749">MNIRKKHSRHEFMNNIMDDEFHPCAPVCNIIRTTTQKKQNIFKKFRPQPDTVLDYDISQTDTKLDAGDTKIHLQETIAKYVPTETQPKPKRIRVKKTKYFSGGPPKWIFVDEVWLSEQEKKQKEFHAKFKIMVKNRLKEAKFSMNSGHQRVVKLVGPAWYQELSPRQIATVEDLRHCILKDLAEDTIINTQENIAYLGLVLRPNHRHIKKALKNCCKCPVEFLLILYQLINPNRKKYSINDRLLLSGVVHLTMMSTLRELHVRIPSPPRPPVVVKKATIKKKKVKYPSPYLVPYTFVKKPPKFSGIYTNKHVQRPQSPYFCYLAELKRKIEIAGKGTHEDVVADSSEHVTEQTSESQTGNFDDDIENELRIAQNMYAELVNFKPVPKLLKPSRYIPCDNFRNKTLESETQEETEKVVDDTLYCVCAGTDVSKRSVSCECSPEPCYFADDEPESCVCAPQENTCGCVSDGEEPESIQNTCGCDLESKKSEEQCTYGSESTKVTSECFSEGRSRGREDKCHYEDQPGSCGCNVQPSAENKREKNIKSTGDECESPENIQSPRCGKYKETEEEPCKHAKNLQLYDQWYHLLRPGGQSKQPCSCKQKYKKFIHAPLCQCKKCQDERRMKNITYIITGMKETESHDVIPIIDRVVEGKLCDCLKKYENKIIEYELDKEVEDKILCKCQKAVQQMLDTPLCQCPRCEEDRRSRAAKFIIKGVKQTDSETFHIIEGISMGKPCDCMKEYEKKAKKYQVYKQGKDVMTTMKRQEHKYVIGGVASTPRGPKYVITGMRPPIDCTCAKQARQEAKERHMQAIMPHVPAGRIQYQIVGVKETPKGNVYVLDSALKTPDCDCMAIFKTFEQQHSVCMHVYEQYLAKMKDDYNKFMNEMLPPSSSRRSSRISDFSSLRDENKEKQVTEEEEIENKNEEIVNEEESENKVEEVDTGEKLEEDATAIQVSTHELEPQKPEKSSDCKEQTPPCKPCSRTCGTGPAFCECGNPFYLVCCECCKVQRAECVQCTCGGQVIECVDCTCGEEEIEEEKTQLKRFFIFDKISCKHKWQMNVLKKALQSMADDNFPLAKLPECYKLPHFKLWMQMRCRKFWTQHDKYKYIFVSKYLWRHCDSCDIWRYHSPDLKISKEAGGQLNWFHADYVRFLVHKCLHKFYRNMRQNRINFGREFFPTTFSYNFPFKTWRDCYFAYTPTKEENVLARFVWQKHHAKNFAEMQRFCKLQ</sequence>
<feature type="region of interest" description="Disordered" evidence="1">
    <location>
        <begin position="885"/>
        <end position="974"/>
    </location>
</feature>
<organism evidence="4 5">
    <name type="scientific">Zophobas morio</name>
    <dbReference type="NCBI Taxonomy" id="2755281"/>
    <lineage>
        <taxon>Eukaryota</taxon>
        <taxon>Metazoa</taxon>
        <taxon>Ecdysozoa</taxon>
        <taxon>Arthropoda</taxon>
        <taxon>Hexapoda</taxon>
        <taxon>Insecta</taxon>
        <taxon>Pterygota</taxon>
        <taxon>Neoptera</taxon>
        <taxon>Endopterygota</taxon>
        <taxon>Coleoptera</taxon>
        <taxon>Polyphaga</taxon>
        <taxon>Cucujiformia</taxon>
        <taxon>Tenebrionidae</taxon>
        <taxon>Zophobas</taxon>
    </lineage>
</organism>
<feature type="domain" description="DUF4771" evidence="3">
    <location>
        <begin position="1057"/>
        <end position="1203"/>
    </location>
</feature>
<comment type="caution">
    <text evidence="4">The sequence shown here is derived from an EMBL/GenBank/DDBJ whole genome shotgun (WGS) entry which is preliminary data.</text>
</comment>
<dbReference type="Proteomes" id="UP001168821">
    <property type="component" value="Unassembled WGS sequence"/>
</dbReference>
<feature type="region of interest" description="Disordered" evidence="1">
    <location>
        <begin position="540"/>
        <end position="562"/>
    </location>
</feature>
<evidence type="ECO:0000259" key="3">
    <source>
        <dbReference type="Pfam" id="PF15995"/>
    </source>
</evidence>
<keyword evidence="5" id="KW-1185">Reference proteome</keyword>
<feature type="compositionally biased region" description="Basic and acidic residues" evidence="1">
    <location>
        <begin position="903"/>
        <end position="925"/>
    </location>
</feature>
<gene>
    <name evidence="4" type="ORF">Zmor_014786</name>
</gene>
<feature type="compositionally biased region" description="Basic and acidic residues" evidence="1">
    <location>
        <begin position="933"/>
        <end position="944"/>
    </location>
</feature>
<dbReference type="Pfam" id="PF15994">
    <property type="entry name" value="DUF4770"/>
    <property type="match status" value="1"/>
</dbReference>
<accession>A0AA38IFY0</accession>
<dbReference type="PANTHER" id="PTHR41967:SF6">
    <property type="entry name" value="FI19406P1-RELATED"/>
    <property type="match status" value="1"/>
</dbReference>
<feature type="compositionally biased region" description="Basic and acidic residues" evidence="1">
    <location>
        <begin position="957"/>
        <end position="972"/>
    </location>
</feature>
<dbReference type="AlphaFoldDB" id="A0AA38IFY0"/>
<proteinExistence type="predicted"/>
<dbReference type="InterPro" id="IPR031936">
    <property type="entry name" value="DUF4771"/>
</dbReference>
<dbReference type="InterPro" id="IPR031935">
    <property type="entry name" value="DUF4770"/>
</dbReference>
<dbReference type="PANTHER" id="PTHR41967">
    <property type="entry name" value="FI19406P1-RELATED"/>
    <property type="match status" value="1"/>
</dbReference>
<evidence type="ECO:0000313" key="4">
    <source>
        <dbReference type="EMBL" id="KAJ3655665.1"/>
    </source>
</evidence>
<evidence type="ECO:0000256" key="1">
    <source>
        <dbReference type="SAM" id="MobiDB-lite"/>
    </source>
</evidence>
<reference evidence="4" key="1">
    <citation type="journal article" date="2023" name="G3 (Bethesda)">
        <title>Whole genome assemblies of Zophobas morio and Tenebrio molitor.</title>
        <authorList>
            <person name="Kaur S."/>
            <person name="Stinson S.A."/>
            <person name="diCenzo G.C."/>
        </authorList>
    </citation>
    <scope>NUCLEOTIDE SEQUENCE</scope>
    <source>
        <strain evidence="4">QUZm001</strain>
    </source>
</reference>
<feature type="compositionally biased region" description="Basic and acidic residues" evidence="1">
    <location>
        <begin position="341"/>
        <end position="350"/>
    </location>
</feature>
<feature type="domain" description="DUF4770" evidence="2">
    <location>
        <begin position="197"/>
        <end position="287"/>
    </location>
</feature>
<dbReference type="EMBL" id="JALNTZ010000004">
    <property type="protein sequence ID" value="KAJ3655665.1"/>
    <property type="molecule type" value="Genomic_DNA"/>
</dbReference>
<feature type="compositionally biased region" description="Low complexity" evidence="1">
    <location>
        <begin position="890"/>
        <end position="902"/>
    </location>
</feature>
<feature type="compositionally biased region" description="Polar residues" evidence="1">
    <location>
        <begin position="351"/>
        <end position="360"/>
    </location>
</feature>